<comment type="similarity">
    <text evidence="4">Belongs to the FADH(2)-utilizing monooxygenase family.</text>
</comment>
<keyword evidence="3" id="KW-0560">Oxidoreductase</keyword>
<evidence type="ECO:0000256" key="1">
    <source>
        <dbReference type="ARBA" id="ARBA00022630"/>
    </source>
</evidence>
<dbReference type="SUPFAM" id="SSF47203">
    <property type="entry name" value="Acyl-CoA dehydrogenase C-terminal domain-like"/>
    <property type="match status" value="1"/>
</dbReference>
<dbReference type="PIRSF" id="PIRSF000331">
    <property type="entry name" value="HpaA_HpaB"/>
    <property type="match status" value="1"/>
</dbReference>
<dbReference type="PIRSF" id="PIRSF500125">
    <property type="entry name" value="4_HPA_large"/>
    <property type="match status" value="1"/>
</dbReference>
<dbReference type="GO" id="GO:0016627">
    <property type="term" value="F:oxidoreductase activity, acting on the CH-CH group of donors"/>
    <property type="evidence" value="ECO:0007669"/>
    <property type="project" value="InterPro"/>
</dbReference>
<keyword evidence="1" id="KW-0285">Flavoprotein</keyword>
<dbReference type="PANTHER" id="PTHR36117:SF3">
    <property type="entry name" value="4-HYDROXYPHENYLACETATE 3-MONOOXYGENASE-RELATED"/>
    <property type="match status" value="1"/>
</dbReference>
<keyword evidence="2 5" id="KW-0274">FAD</keyword>
<dbReference type="AlphaFoldDB" id="A0A2T0K949"/>
<dbReference type="Pfam" id="PF11794">
    <property type="entry name" value="HpaB_N"/>
    <property type="match status" value="1"/>
</dbReference>
<evidence type="ECO:0000313" key="8">
    <source>
        <dbReference type="EMBL" id="PRX19423.1"/>
    </source>
</evidence>
<proteinExistence type="inferred from homology"/>
<dbReference type="InterPro" id="IPR024719">
    <property type="entry name" value="HpaB/PvcC/4-BUDH_C"/>
</dbReference>
<name>A0A2T0K949_9ACTN</name>
<evidence type="ECO:0000256" key="3">
    <source>
        <dbReference type="ARBA" id="ARBA00023002"/>
    </source>
</evidence>
<dbReference type="InterPro" id="IPR024677">
    <property type="entry name" value="HpaB/PvcC"/>
</dbReference>
<dbReference type="FunFam" id="2.40.110.10:FF:000026">
    <property type="entry name" value="4-hydroxyphenylacetate 3-monooxygenase oxygenase component"/>
    <property type="match status" value="1"/>
</dbReference>
<dbReference type="Gene3D" id="2.40.110.10">
    <property type="entry name" value="Butyryl-CoA Dehydrogenase, subunit A, domain 2"/>
    <property type="match status" value="1"/>
</dbReference>
<evidence type="ECO:0000256" key="4">
    <source>
        <dbReference type="ARBA" id="ARBA00061227"/>
    </source>
</evidence>
<evidence type="ECO:0000259" key="6">
    <source>
        <dbReference type="Pfam" id="PF03241"/>
    </source>
</evidence>
<dbReference type="Proteomes" id="UP000239415">
    <property type="component" value="Unassembled WGS sequence"/>
</dbReference>
<feature type="domain" description="HpaB/PvcC/4-BUDH N-terminal" evidence="7">
    <location>
        <begin position="14"/>
        <end position="278"/>
    </location>
</feature>
<dbReference type="EMBL" id="PVMZ01000010">
    <property type="protein sequence ID" value="PRX19423.1"/>
    <property type="molecule type" value="Genomic_DNA"/>
</dbReference>
<feature type="binding site" evidence="5">
    <location>
        <position position="195"/>
    </location>
    <ligand>
        <name>FAD</name>
        <dbReference type="ChEBI" id="CHEBI:57692"/>
    </ligand>
</feature>
<dbReference type="Gene3D" id="1.20.140.10">
    <property type="entry name" value="Butyryl-CoA Dehydrogenase, subunit A, domain 3"/>
    <property type="match status" value="1"/>
</dbReference>
<protein>
    <submittedName>
        <fullName evidence="8">4-hydroxyphenylacetate 3-monooxygenase oxygenase component</fullName>
    </submittedName>
</protein>
<evidence type="ECO:0000256" key="2">
    <source>
        <dbReference type="ARBA" id="ARBA00022827"/>
    </source>
</evidence>
<reference evidence="8 9" key="1">
    <citation type="submission" date="2018-03" db="EMBL/GenBank/DDBJ databases">
        <title>Genomic Encyclopedia of Archaeal and Bacterial Type Strains, Phase II (KMG-II): from individual species to whole genera.</title>
        <authorList>
            <person name="Goeker M."/>
        </authorList>
    </citation>
    <scope>NUCLEOTIDE SEQUENCE [LARGE SCALE GENOMIC DNA]</scope>
    <source>
        <strain evidence="8 9">DSM 43146</strain>
    </source>
</reference>
<gene>
    <name evidence="8" type="ORF">CLV67_110175</name>
</gene>
<keyword evidence="9" id="KW-1185">Reference proteome</keyword>
<feature type="binding site" evidence="5">
    <location>
        <begin position="154"/>
        <end position="156"/>
    </location>
    <ligand>
        <name>FAD</name>
        <dbReference type="ChEBI" id="CHEBI:57692"/>
    </ligand>
</feature>
<dbReference type="Pfam" id="PF03241">
    <property type="entry name" value="HpaB"/>
    <property type="match status" value="1"/>
</dbReference>
<dbReference type="InterPro" id="IPR024674">
    <property type="entry name" value="HpaB/PvcC/4-BUDH_N"/>
</dbReference>
<dbReference type="InterPro" id="IPR004925">
    <property type="entry name" value="HpaB/PvcC/4-BUDH"/>
</dbReference>
<dbReference type="SUPFAM" id="SSF56645">
    <property type="entry name" value="Acyl-CoA dehydrogenase NM domain-like"/>
    <property type="match status" value="1"/>
</dbReference>
<dbReference type="InterPro" id="IPR036250">
    <property type="entry name" value="AcylCo_DH-like_C"/>
</dbReference>
<dbReference type="Gene3D" id="1.10.3140.10">
    <property type="entry name" value="4-hydroxybutyryl-coa dehydratase, domain 1"/>
    <property type="match status" value="1"/>
</dbReference>
<organism evidence="8 9">
    <name type="scientific">Actinoplanes italicus</name>
    <dbReference type="NCBI Taxonomy" id="113567"/>
    <lineage>
        <taxon>Bacteria</taxon>
        <taxon>Bacillati</taxon>
        <taxon>Actinomycetota</taxon>
        <taxon>Actinomycetes</taxon>
        <taxon>Micromonosporales</taxon>
        <taxon>Micromonosporaceae</taxon>
        <taxon>Actinoplanes</taxon>
    </lineage>
</organism>
<dbReference type="OrthoDB" id="9785230at2"/>
<dbReference type="PANTHER" id="PTHR36117">
    <property type="entry name" value="4-HYDROXYPHENYLACETATE 3-MONOOXYGENASE-RELATED"/>
    <property type="match status" value="1"/>
</dbReference>
<keyword evidence="8" id="KW-0503">Monooxygenase</keyword>
<sequence length="518" mass="58404">MQQNQERHTTRPFTGAEYIESLRDGREIYLYGDRVADVTTHPAFHNPIRMTARLYDALHDPAQRDVLTAPTDSGGDGYTHRFFTTPHSSDDLIADQRAIAAWARLSYGWMGRSPDYKASFLGTLGANADFYEPFADNARRWYALSQEKVLYWNHAIVHPPVDRDLPAEDIADVFVHVERETDAGLVVSGAKVVATGSALTHYNFIAHYGLPIKDKKFALVATVPMDAPGMKLICRPSYTATAAAMGSPFDYPLSSRLDENDTILVLDKVLIPWENVFVYGDIRKVHAFSANSGFFERFVFHGCTRLAVKLEFLAGLLAKALEITGTSEYRGVQSRLGEVLAWRNLFWALSDASARNPIPWHNGAVLPNPEYGMAYRWFMQIGYPRIREIILQDVASGLIYVNSGAADFHNADIRPYLDRYLRGSHGADAVERVKVMKLLWDAVGTEFGGRHELYERNYAGSHENIRVELYSAQLAGGRMDDYKEFVERCLDEYDLDGWTVPDLSSFDALRKSTTEGFR</sequence>
<dbReference type="InterPro" id="IPR009100">
    <property type="entry name" value="AcylCoA_DH/oxidase_NM_dom_sf"/>
</dbReference>
<evidence type="ECO:0000313" key="9">
    <source>
        <dbReference type="Proteomes" id="UP000239415"/>
    </source>
</evidence>
<comment type="caution">
    <text evidence="8">The sequence shown here is derived from an EMBL/GenBank/DDBJ whole genome shotgun (WGS) entry which is preliminary data.</text>
</comment>
<evidence type="ECO:0000256" key="5">
    <source>
        <dbReference type="PIRSR" id="PIRSR000331-2"/>
    </source>
</evidence>
<evidence type="ECO:0000259" key="7">
    <source>
        <dbReference type="Pfam" id="PF11794"/>
    </source>
</evidence>
<feature type="domain" description="HpaB/PvcC/4-BUDH C-terminal" evidence="6">
    <location>
        <begin position="287"/>
        <end position="486"/>
    </location>
</feature>
<dbReference type="InterPro" id="IPR046373">
    <property type="entry name" value="Acyl-CoA_Oxase/DH_mid-dom_sf"/>
</dbReference>
<dbReference type="GO" id="GO:0004497">
    <property type="term" value="F:monooxygenase activity"/>
    <property type="evidence" value="ECO:0007669"/>
    <property type="project" value="UniProtKB-KW"/>
</dbReference>
<dbReference type="RefSeq" id="WP_106322358.1">
    <property type="nucleotide sequence ID" value="NZ_BOMO01000051.1"/>
</dbReference>
<accession>A0A2T0K949</accession>